<dbReference type="InterPro" id="IPR045628">
    <property type="entry name" value="Lhr_WH_dom"/>
</dbReference>
<dbReference type="EMBL" id="CP076448">
    <property type="protein sequence ID" value="QXM24139.1"/>
    <property type="molecule type" value="Genomic_DNA"/>
</dbReference>
<evidence type="ECO:0000259" key="11">
    <source>
        <dbReference type="PROSITE" id="PS51194"/>
    </source>
</evidence>
<dbReference type="PANTHER" id="PTHR47962">
    <property type="entry name" value="ATP-DEPENDENT HELICASE LHR-RELATED-RELATED"/>
    <property type="match status" value="1"/>
</dbReference>
<keyword evidence="13" id="KW-1185">Reference proteome</keyword>
<proteinExistence type="inferred from homology"/>
<protein>
    <submittedName>
        <fullName evidence="12">Ligase-associated DNA damage response DEXH box helicase</fullName>
    </submittedName>
</protein>
<dbReference type="InterPro" id="IPR026362">
    <property type="entry name" value="DEXH_lig_assoc"/>
</dbReference>
<dbReference type="PROSITE" id="PS51192">
    <property type="entry name" value="HELICASE_ATP_BIND_1"/>
    <property type="match status" value="1"/>
</dbReference>
<evidence type="ECO:0000256" key="8">
    <source>
        <dbReference type="ARBA" id="ARBA00023235"/>
    </source>
</evidence>
<dbReference type="SMART" id="SM00487">
    <property type="entry name" value="DEXDc"/>
    <property type="match status" value="1"/>
</dbReference>
<dbReference type="InterPro" id="IPR017170">
    <property type="entry name" value="Lhr-like"/>
</dbReference>
<dbReference type="KEGG" id="elio:KO353_12810"/>
<keyword evidence="8" id="KW-0413">Isomerase</keyword>
<sequence length="880" mass="95647">MAYSTLVTIVGSVASTGTPDLPPALAAWFAARGWAPHPHQWAMLATARAGRSTLLIAPTGAGKTLAGFLGSLAALERDPSPRLHTLYVSPLKALAADIARNLTAPVRGMGLDIAIETRTGDTGAEARRRQRERPPHILLTTPESLALLLSLPDSFSMFRSLEAVVVDEIHALAGTKRGDQLALCLARLGSIAPAARRVGLSATVPHRAPLVAFLSAHGRADGGDVEVIEAPRGAEPEVRVLVPEGALPWSGHMGLLAAPEIYRLIRSARTAIVFVNTRAQAELVFQALWRLNDDGLPIALHHGSLAREQRERVEAAMAEGRLKAVVATSSLDLGIDWGDVDLVIHVGAPKGVSRLLQRIGRANHRWNEASRAVLVPANRFEVLECRAAVEGVATHDLDGDPPPPGGLDVLAQHVLGMACAAPFRADDLYAEVKRAAPYATLPRQDFDDVLRFVADGGYALSGYERYRRLFRDSEGRFHVASAAVARRYRMNIGTIVEAPLLKVRLGRGVGSTPLGEIEEYFVSMLQPGDTFLFAGRVLRFDRLRETTVECSPASGEDPKVPAYAGGRLPLTTSLADRVRAMLERPESWNDLPEDVAAWLRLQRSRSHLPGSNDLLVETFPRGGKWFLVAYCFEGRNAHQTLGMLLTRRMERAGFGPLGFVATDYVVAIWSAHQPVRVAELFDEDMLGDDLEEWMAESSMLRRTFRTVAVIAGLVDRHAPGAEKSRRQLTVNTDLVYDVLRKHEPNHVLLRATRAEAARGLVDVGRVAGLLRRVRGRIVHMALSRVSPLAVPVLLEVGRESVRAGEGEEALLAEAEEAALIAEALGLAEPASPPPQPRMHPLHRANARRDVKARGRALGIKGRATLATIRSRRQGELAIDE</sequence>
<keyword evidence="1" id="KW-0547">Nucleotide-binding</keyword>
<dbReference type="SMART" id="SM00490">
    <property type="entry name" value="HELICc"/>
    <property type="match status" value="1"/>
</dbReference>
<evidence type="ECO:0000256" key="3">
    <source>
        <dbReference type="ARBA" id="ARBA00022801"/>
    </source>
</evidence>
<evidence type="ECO:0000256" key="9">
    <source>
        <dbReference type="ARBA" id="ARBA00093467"/>
    </source>
</evidence>
<dbReference type="Pfam" id="PF00270">
    <property type="entry name" value="DEAD"/>
    <property type="match status" value="1"/>
</dbReference>
<dbReference type="InterPro" id="IPR011545">
    <property type="entry name" value="DEAD/DEAH_box_helicase_dom"/>
</dbReference>
<evidence type="ECO:0000259" key="10">
    <source>
        <dbReference type="PROSITE" id="PS51192"/>
    </source>
</evidence>
<feature type="domain" description="Helicase ATP-binding" evidence="10">
    <location>
        <begin position="44"/>
        <end position="222"/>
    </location>
</feature>
<dbReference type="PIRSF" id="PIRSF037307">
    <property type="entry name" value="Lhr-like_helic_prd"/>
    <property type="match status" value="1"/>
</dbReference>
<dbReference type="Pfam" id="PF19306">
    <property type="entry name" value="WHD_Lhr"/>
    <property type="match status" value="1"/>
</dbReference>
<evidence type="ECO:0000256" key="6">
    <source>
        <dbReference type="ARBA" id="ARBA00023125"/>
    </source>
</evidence>
<feature type="domain" description="Helicase C-terminal" evidence="11">
    <location>
        <begin position="260"/>
        <end position="400"/>
    </location>
</feature>
<dbReference type="PROSITE" id="PS51194">
    <property type="entry name" value="HELICASE_CTER"/>
    <property type="match status" value="1"/>
</dbReference>
<keyword evidence="2" id="KW-0227">DNA damage</keyword>
<gene>
    <name evidence="12" type="ORF">KO353_12810</name>
</gene>
<dbReference type="AlphaFoldDB" id="A0A975U1X1"/>
<dbReference type="PANTHER" id="PTHR47962:SF3">
    <property type="entry name" value="LARGE ATP-DEPENDENT HELICASE-RELATED PROTEIN"/>
    <property type="match status" value="1"/>
</dbReference>
<evidence type="ECO:0000256" key="5">
    <source>
        <dbReference type="ARBA" id="ARBA00022840"/>
    </source>
</evidence>
<dbReference type="GO" id="GO:0005524">
    <property type="term" value="F:ATP binding"/>
    <property type="evidence" value="ECO:0007669"/>
    <property type="project" value="UniProtKB-KW"/>
</dbReference>
<dbReference type="GO" id="GO:0003677">
    <property type="term" value="F:DNA binding"/>
    <property type="evidence" value="ECO:0007669"/>
    <property type="project" value="UniProtKB-KW"/>
</dbReference>
<dbReference type="InterPro" id="IPR014001">
    <property type="entry name" value="Helicase_ATP-bd"/>
</dbReference>
<dbReference type="RefSeq" id="WP_218285110.1">
    <property type="nucleotide sequence ID" value="NZ_CP076448.1"/>
</dbReference>
<evidence type="ECO:0000256" key="7">
    <source>
        <dbReference type="ARBA" id="ARBA00023204"/>
    </source>
</evidence>
<dbReference type="Proteomes" id="UP000694001">
    <property type="component" value="Chromosome"/>
</dbReference>
<dbReference type="Pfam" id="PF00271">
    <property type="entry name" value="Helicase_C"/>
    <property type="match status" value="1"/>
</dbReference>
<dbReference type="InterPro" id="IPR001650">
    <property type="entry name" value="Helicase_C-like"/>
</dbReference>
<evidence type="ECO:0000256" key="1">
    <source>
        <dbReference type="ARBA" id="ARBA00022741"/>
    </source>
</evidence>
<dbReference type="GO" id="GO:0016887">
    <property type="term" value="F:ATP hydrolysis activity"/>
    <property type="evidence" value="ECO:0007669"/>
    <property type="project" value="TreeGrafter"/>
</dbReference>
<evidence type="ECO:0000313" key="12">
    <source>
        <dbReference type="EMBL" id="QXM24139.1"/>
    </source>
</evidence>
<dbReference type="GO" id="GO:0006281">
    <property type="term" value="P:DNA repair"/>
    <property type="evidence" value="ECO:0007669"/>
    <property type="project" value="UniProtKB-KW"/>
</dbReference>
<accession>A0A975U1X1</accession>
<keyword evidence="5" id="KW-0067">ATP-binding</keyword>
<dbReference type="GO" id="GO:0016874">
    <property type="term" value="F:ligase activity"/>
    <property type="evidence" value="ECO:0007669"/>
    <property type="project" value="UniProtKB-KW"/>
</dbReference>
<keyword evidence="6" id="KW-0238">DNA-binding</keyword>
<keyword evidence="4" id="KW-0347">Helicase</keyword>
<organism evidence="12 13">
    <name type="scientific">Elioraea tepida</name>
    <dbReference type="NCBI Taxonomy" id="2843330"/>
    <lineage>
        <taxon>Bacteria</taxon>
        <taxon>Pseudomonadati</taxon>
        <taxon>Pseudomonadota</taxon>
        <taxon>Alphaproteobacteria</taxon>
        <taxon>Acetobacterales</taxon>
        <taxon>Elioraeaceae</taxon>
        <taxon>Elioraea</taxon>
    </lineage>
</organism>
<keyword evidence="12" id="KW-0436">Ligase</keyword>
<dbReference type="GO" id="GO:0004386">
    <property type="term" value="F:helicase activity"/>
    <property type="evidence" value="ECO:0007669"/>
    <property type="project" value="UniProtKB-KW"/>
</dbReference>
<evidence type="ECO:0000256" key="4">
    <source>
        <dbReference type="ARBA" id="ARBA00022806"/>
    </source>
</evidence>
<evidence type="ECO:0000313" key="13">
    <source>
        <dbReference type="Proteomes" id="UP000694001"/>
    </source>
</evidence>
<name>A0A975U1X1_9PROT</name>
<keyword evidence="3" id="KW-0378">Hydrolase</keyword>
<evidence type="ECO:0000256" key="2">
    <source>
        <dbReference type="ARBA" id="ARBA00022763"/>
    </source>
</evidence>
<reference evidence="12" key="1">
    <citation type="submission" date="2021-06" db="EMBL/GenBank/DDBJ databases">
        <title>Elioraea tepida, sp. nov., a moderately thermophilic aerobic anoxygenic phototrophic bacterium isolated from an alkaline siliceous hot spring mat community in Yellowstone National Park, WY, USA.</title>
        <authorList>
            <person name="Saini M.K."/>
            <person name="Yoshida S."/>
            <person name="Sebastian A."/>
            <person name="Hirose S."/>
            <person name="Hara E."/>
            <person name="Tamaki H."/>
            <person name="Soulier N.T."/>
            <person name="Albert I."/>
            <person name="Hanada S."/>
            <person name="Bryant D.A."/>
            <person name="Tank M."/>
        </authorList>
    </citation>
    <scope>NUCLEOTIDE SEQUENCE</scope>
    <source>
        <strain evidence="12">MS-P2</strain>
    </source>
</reference>
<dbReference type="CDD" id="cd18796">
    <property type="entry name" value="SF2_C_LHR"/>
    <property type="match status" value="1"/>
</dbReference>
<dbReference type="NCBIfam" id="TIGR04121">
    <property type="entry name" value="DEXH_lig_assoc"/>
    <property type="match status" value="1"/>
</dbReference>
<dbReference type="InterPro" id="IPR052511">
    <property type="entry name" value="ATP-dep_Helicase"/>
</dbReference>
<dbReference type="Pfam" id="PF08494">
    <property type="entry name" value="DEAD_assoc"/>
    <property type="match status" value="1"/>
</dbReference>
<keyword evidence="7" id="KW-0234">DNA repair</keyword>
<dbReference type="InterPro" id="IPR013701">
    <property type="entry name" value="Lhr-like_DEAD/DEAH_assoc"/>
</dbReference>
<comment type="similarity">
    <text evidence="9">Belongs to the Lhr helicase family. Lhr-Core subfamily.</text>
</comment>